<keyword evidence="1" id="KW-0812">Transmembrane</keyword>
<feature type="transmembrane region" description="Helical" evidence="1">
    <location>
        <begin position="12"/>
        <end position="30"/>
    </location>
</feature>
<name>A0A843TN19_COLES</name>
<evidence type="ECO:0000313" key="3">
    <source>
        <dbReference type="Proteomes" id="UP000652761"/>
    </source>
</evidence>
<dbReference type="EMBL" id="NMUH01000103">
    <property type="protein sequence ID" value="MQL71586.1"/>
    <property type="molecule type" value="Genomic_DNA"/>
</dbReference>
<gene>
    <name evidence="2" type="ORF">Taro_003926</name>
</gene>
<dbReference type="Proteomes" id="UP000652761">
    <property type="component" value="Unassembled WGS sequence"/>
</dbReference>
<reference evidence="2" key="1">
    <citation type="submission" date="2017-07" db="EMBL/GenBank/DDBJ databases">
        <title>Taro Niue Genome Assembly and Annotation.</title>
        <authorList>
            <person name="Atibalentja N."/>
            <person name="Keating K."/>
            <person name="Fields C.J."/>
        </authorList>
    </citation>
    <scope>NUCLEOTIDE SEQUENCE</scope>
    <source>
        <strain evidence="2">Niue_2</strain>
        <tissue evidence="2">Leaf</tissue>
    </source>
</reference>
<evidence type="ECO:0000313" key="2">
    <source>
        <dbReference type="EMBL" id="MQL71586.1"/>
    </source>
</evidence>
<accession>A0A843TN19</accession>
<protein>
    <submittedName>
        <fullName evidence="2">Uncharacterized protein</fullName>
    </submittedName>
</protein>
<proteinExistence type="predicted"/>
<sequence length="401" mass="42480">MIGLIATEVPVATVIPIATAFGVAFLLHSVNGSRPLSTFWSSDACQSGRRCRLTCRVVTAPQMGAFWLRCGRPSRYRWFPPFLSSGGSLAERRRLVRIVGASSWSEEEAAVASIQAVCLPTDVATAERIATSEKASPWSDATLSSWRVGMCPRAGLPLGPSGGNAAGCLPAFNDRMRHLRGRKSGGFCSVCGVPVSRAVPCVPALADGPSGGLQKGYRACLCLLGLSRLQASCVPRTSVSEGVAPGGGRAQVTDLEQKGKTVGTVAEVRHGATVRPVCGVCGCVLGCDSLASLYRGGCRRESVAGMQEGWTVFLIALVYTVVVAWPCLVPWVWLVWPRGPCLVVSAVRVLSGCLVQEPNCCFGNPFIGAVRGDTGVCSSLTSWRVRCVGWFCLWTLDLVEV</sequence>
<keyword evidence="1" id="KW-1133">Transmembrane helix</keyword>
<evidence type="ECO:0000256" key="1">
    <source>
        <dbReference type="SAM" id="Phobius"/>
    </source>
</evidence>
<keyword evidence="3" id="KW-1185">Reference proteome</keyword>
<keyword evidence="1" id="KW-0472">Membrane</keyword>
<dbReference type="AlphaFoldDB" id="A0A843TN19"/>
<feature type="transmembrane region" description="Helical" evidence="1">
    <location>
        <begin position="309"/>
        <end position="336"/>
    </location>
</feature>
<organism evidence="2 3">
    <name type="scientific">Colocasia esculenta</name>
    <name type="common">Wild taro</name>
    <name type="synonym">Arum esculentum</name>
    <dbReference type="NCBI Taxonomy" id="4460"/>
    <lineage>
        <taxon>Eukaryota</taxon>
        <taxon>Viridiplantae</taxon>
        <taxon>Streptophyta</taxon>
        <taxon>Embryophyta</taxon>
        <taxon>Tracheophyta</taxon>
        <taxon>Spermatophyta</taxon>
        <taxon>Magnoliopsida</taxon>
        <taxon>Liliopsida</taxon>
        <taxon>Araceae</taxon>
        <taxon>Aroideae</taxon>
        <taxon>Colocasieae</taxon>
        <taxon>Colocasia</taxon>
    </lineage>
</organism>
<comment type="caution">
    <text evidence="2">The sequence shown here is derived from an EMBL/GenBank/DDBJ whole genome shotgun (WGS) entry which is preliminary data.</text>
</comment>